<dbReference type="RefSeq" id="WP_203777235.1">
    <property type="nucleotide sequence ID" value="NZ_BAAAYJ010000090.1"/>
</dbReference>
<dbReference type="AlphaFoldDB" id="A0A919JWS2"/>
<dbReference type="InterPro" id="IPR041881">
    <property type="entry name" value="PqqD_sf"/>
</dbReference>
<dbReference type="NCBIfam" id="NF033530">
    <property type="entry name" value="lasso_PqqD_Strm"/>
    <property type="match status" value="1"/>
</dbReference>
<dbReference type="Proteomes" id="UP000647172">
    <property type="component" value="Unassembled WGS sequence"/>
</dbReference>
<dbReference type="InterPro" id="IPR008792">
    <property type="entry name" value="PQQD"/>
</dbReference>
<name>A0A919JWS2_9ACTN</name>
<dbReference type="Pfam" id="PF05402">
    <property type="entry name" value="PqqD"/>
    <property type="match status" value="1"/>
</dbReference>
<evidence type="ECO:0000313" key="2">
    <source>
        <dbReference type="Proteomes" id="UP000647172"/>
    </source>
</evidence>
<organism evidence="1 2">
    <name type="scientific">Actinoplanes nipponensis</name>
    <dbReference type="NCBI Taxonomy" id="135950"/>
    <lineage>
        <taxon>Bacteria</taxon>
        <taxon>Bacillati</taxon>
        <taxon>Actinomycetota</taxon>
        <taxon>Actinomycetes</taxon>
        <taxon>Micromonosporales</taxon>
        <taxon>Micromonosporaceae</taxon>
        <taxon>Actinoplanes</taxon>
    </lineage>
</organism>
<keyword evidence="2" id="KW-1185">Reference proteome</keyword>
<comment type="caution">
    <text evidence="1">The sequence shown here is derived from an EMBL/GenBank/DDBJ whole genome shotgun (WGS) entry which is preliminary data.</text>
</comment>
<gene>
    <name evidence="1" type="ORF">Ani05nite_79630</name>
</gene>
<evidence type="ECO:0008006" key="3">
    <source>
        <dbReference type="Google" id="ProtNLM"/>
    </source>
</evidence>
<dbReference type="Gene3D" id="1.10.10.1150">
    <property type="entry name" value="Coenzyme PQQ synthesis protein D (PqqD)"/>
    <property type="match status" value="1"/>
</dbReference>
<dbReference type="EMBL" id="BOMQ01000102">
    <property type="protein sequence ID" value="GIE54429.1"/>
    <property type="molecule type" value="Genomic_DNA"/>
</dbReference>
<accession>A0A919JWS2</accession>
<proteinExistence type="predicted"/>
<evidence type="ECO:0000313" key="1">
    <source>
        <dbReference type="EMBL" id="GIE54429.1"/>
    </source>
</evidence>
<reference evidence="1" key="1">
    <citation type="submission" date="2021-01" db="EMBL/GenBank/DDBJ databases">
        <title>Whole genome shotgun sequence of Actinoplanes nipponensis NBRC 14063.</title>
        <authorList>
            <person name="Komaki H."/>
            <person name="Tamura T."/>
        </authorList>
    </citation>
    <scope>NUCLEOTIDE SEQUENCE</scope>
    <source>
        <strain evidence="1">NBRC 14063</strain>
    </source>
</reference>
<protein>
    <recommendedName>
        <fullName evidence="3">Coenzyme PQQ synthesis protein D (PqqD)</fullName>
    </recommendedName>
</protein>
<sequence length="85" mass="8950">MSTVINESVSIAETDHGVVLLDERTGRYWQLNRSGAVVLRELLAGRTPRDAGAALAGAFPVSPEQAEADAHALLGRLREAGLLAA</sequence>